<dbReference type="GO" id="GO:0005524">
    <property type="term" value="F:ATP binding"/>
    <property type="evidence" value="ECO:0007669"/>
    <property type="project" value="UniProtKB-KW"/>
</dbReference>
<dbReference type="PROSITE" id="PS00676">
    <property type="entry name" value="SIGMA54_INTERACT_2"/>
    <property type="match status" value="1"/>
</dbReference>
<dbReference type="SMART" id="SM00382">
    <property type="entry name" value="AAA"/>
    <property type="match status" value="1"/>
</dbReference>
<dbReference type="PROSITE" id="PS00688">
    <property type="entry name" value="SIGMA54_INTERACT_3"/>
    <property type="match status" value="1"/>
</dbReference>
<gene>
    <name evidence="9" type="ordered locus">Noc_2361</name>
</gene>
<dbReference type="Proteomes" id="UP000006838">
    <property type="component" value="Chromosome"/>
</dbReference>
<dbReference type="InterPro" id="IPR025944">
    <property type="entry name" value="Sigma_54_int_dom_CS"/>
</dbReference>
<dbReference type="PRINTS" id="PR01590">
    <property type="entry name" value="HTHFIS"/>
</dbReference>
<protein>
    <submittedName>
        <fullName evidence="9">Two component Sigma-54 specific, transcriptional regulator, Fis famliy</fullName>
    </submittedName>
</protein>
<keyword evidence="6" id="KW-0597">Phosphoprotein</keyword>
<dbReference type="FunFam" id="3.40.50.300:FF:000006">
    <property type="entry name" value="DNA-binding transcriptional regulator NtrC"/>
    <property type="match status" value="1"/>
</dbReference>
<dbReference type="Pfam" id="PF00158">
    <property type="entry name" value="Sigma54_activat"/>
    <property type="match status" value="1"/>
</dbReference>
<keyword evidence="4" id="KW-0238">DNA-binding</keyword>
<dbReference type="SMART" id="SM00448">
    <property type="entry name" value="REC"/>
    <property type="match status" value="1"/>
</dbReference>
<dbReference type="HOGENOM" id="CLU_000445_0_6_6"/>
<dbReference type="PROSITE" id="PS50045">
    <property type="entry name" value="SIGMA54_INTERACT_4"/>
    <property type="match status" value="1"/>
</dbReference>
<evidence type="ECO:0000256" key="5">
    <source>
        <dbReference type="ARBA" id="ARBA00023163"/>
    </source>
</evidence>
<dbReference type="InterPro" id="IPR002078">
    <property type="entry name" value="Sigma_54_int"/>
</dbReference>
<keyword evidence="1" id="KW-0547">Nucleotide-binding</keyword>
<dbReference type="KEGG" id="noc:Noc_2361"/>
<name>Q3J8M7_NITOC</name>
<reference evidence="10" key="1">
    <citation type="journal article" date="2006" name="Appl. Environ. Microbiol.">
        <title>Complete genome sequence of the marine, chemolithoautotrophic, ammonia-oxidizing bacterium Nitrosococcus oceani ATCC 19707.</title>
        <authorList>
            <person name="Klotz M.G."/>
            <person name="Arp D.J."/>
            <person name="Chain P.S.G."/>
            <person name="El-Sheikh A.F."/>
            <person name="Hauser L.J."/>
            <person name="Hommes N.G."/>
            <person name="Larimer F.W."/>
            <person name="Malfatti S.A."/>
            <person name="Norton J.M."/>
            <person name="Poret-Peterson A.T."/>
            <person name="Vergez L.M."/>
            <person name="Ward B.B."/>
        </authorList>
    </citation>
    <scope>NUCLEOTIDE SEQUENCE [LARGE SCALE GENOMIC DNA]</scope>
    <source>
        <strain evidence="10">ATCC 19707 / BCRC 17464 / NCIMB 11848 / C-107</strain>
    </source>
</reference>
<dbReference type="PANTHER" id="PTHR32071">
    <property type="entry name" value="TRANSCRIPTIONAL REGULATORY PROTEIN"/>
    <property type="match status" value="1"/>
</dbReference>
<evidence type="ECO:0000313" key="10">
    <source>
        <dbReference type="Proteomes" id="UP000006838"/>
    </source>
</evidence>
<dbReference type="Pfam" id="PF02954">
    <property type="entry name" value="HTH_8"/>
    <property type="match status" value="1"/>
</dbReference>
<dbReference type="InterPro" id="IPR001789">
    <property type="entry name" value="Sig_transdc_resp-reg_receiver"/>
</dbReference>
<dbReference type="SUPFAM" id="SSF52172">
    <property type="entry name" value="CheY-like"/>
    <property type="match status" value="1"/>
</dbReference>
<dbReference type="GO" id="GO:0000160">
    <property type="term" value="P:phosphorelay signal transduction system"/>
    <property type="evidence" value="ECO:0007669"/>
    <property type="project" value="InterPro"/>
</dbReference>
<keyword evidence="10" id="KW-1185">Reference proteome</keyword>
<dbReference type="RefSeq" id="WP_011330938.1">
    <property type="nucleotide sequence ID" value="NC_007484.1"/>
</dbReference>
<dbReference type="InParanoid" id="Q3J8M7"/>
<dbReference type="PROSITE" id="PS00675">
    <property type="entry name" value="SIGMA54_INTERACT_1"/>
    <property type="match status" value="1"/>
</dbReference>
<dbReference type="InterPro" id="IPR003593">
    <property type="entry name" value="AAA+_ATPase"/>
</dbReference>
<feature type="domain" description="Sigma-54 factor interaction" evidence="7">
    <location>
        <begin position="129"/>
        <end position="358"/>
    </location>
</feature>
<feature type="domain" description="Response regulatory" evidence="8">
    <location>
        <begin position="5"/>
        <end position="120"/>
    </location>
</feature>
<dbReference type="Gene3D" id="1.10.10.60">
    <property type="entry name" value="Homeodomain-like"/>
    <property type="match status" value="1"/>
</dbReference>
<keyword evidence="3" id="KW-0805">Transcription regulation</keyword>
<dbReference type="InterPro" id="IPR025943">
    <property type="entry name" value="Sigma_54_int_dom_ATP-bd_2"/>
</dbReference>
<dbReference type="STRING" id="323261.Noc_2361"/>
<proteinExistence type="predicted"/>
<keyword evidence="5" id="KW-0804">Transcription</keyword>
<dbReference type="eggNOG" id="COG3829">
    <property type="taxonomic scope" value="Bacteria"/>
</dbReference>
<accession>Q3J8M7</accession>
<dbReference type="InterPro" id="IPR025662">
    <property type="entry name" value="Sigma_54_int_dom_ATP-bd_1"/>
</dbReference>
<dbReference type="SUPFAM" id="SSF52540">
    <property type="entry name" value="P-loop containing nucleoside triphosphate hydrolases"/>
    <property type="match status" value="1"/>
</dbReference>
<dbReference type="InterPro" id="IPR009057">
    <property type="entry name" value="Homeodomain-like_sf"/>
</dbReference>
<organism evidence="9 10">
    <name type="scientific">Nitrosococcus oceani (strain ATCC 19707 / BCRC 17464 / JCM 30415 / NCIMB 11848 / C-107)</name>
    <dbReference type="NCBI Taxonomy" id="323261"/>
    <lineage>
        <taxon>Bacteria</taxon>
        <taxon>Pseudomonadati</taxon>
        <taxon>Pseudomonadota</taxon>
        <taxon>Gammaproteobacteria</taxon>
        <taxon>Chromatiales</taxon>
        <taxon>Chromatiaceae</taxon>
        <taxon>Nitrosococcus</taxon>
    </lineage>
</organism>
<keyword evidence="2" id="KW-0067">ATP-binding</keyword>
<dbReference type="InterPro" id="IPR058031">
    <property type="entry name" value="AAA_lid_NorR"/>
</dbReference>
<evidence type="ECO:0000259" key="8">
    <source>
        <dbReference type="PROSITE" id="PS50110"/>
    </source>
</evidence>
<evidence type="ECO:0000256" key="1">
    <source>
        <dbReference type="ARBA" id="ARBA00022741"/>
    </source>
</evidence>
<dbReference type="Gene3D" id="3.40.50.2300">
    <property type="match status" value="1"/>
</dbReference>
<dbReference type="AlphaFoldDB" id="Q3J8M7"/>
<evidence type="ECO:0000256" key="4">
    <source>
        <dbReference type="ARBA" id="ARBA00023125"/>
    </source>
</evidence>
<dbReference type="InterPro" id="IPR011006">
    <property type="entry name" value="CheY-like_superfamily"/>
</dbReference>
<dbReference type="PANTHER" id="PTHR32071:SF21">
    <property type="entry name" value="TRANSCRIPTIONAL REGULATORY PROTEIN FLGR"/>
    <property type="match status" value="1"/>
</dbReference>
<dbReference type="Pfam" id="PF00072">
    <property type="entry name" value="Response_reg"/>
    <property type="match status" value="1"/>
</dbReference>
<dbReference type="InterPro" id="IPR002197">
    <property type="entry name" value="HTH_Fis"/>
</dbReference>
<dbReference type="Pfam" id="PF25601">
    <property type="entry name" value="AAA_lid_14"/>
    <property type="match status" value="1"/>
</dbReference>
<dbReference type="Gene3D" id="3.40.50.300">
    <property type="entry name" value="P-loop containing nucleotide triphosphate hydrolases"/>
    <property type="match status" value="1"/>
</dbReference>
<dbReference type="InterPro" id="IPR027417">
    <property type="entry name" value="P-loop_NTPase"/>
</dbReference>
<evidence type="ECO:0000259" key="7">
    <source>
        <dbReference type="PROSITE" id="PS50045"/>
    </source>
</evidence>
<dbReference type="CDD" id="cd00009">
    <property type="entry name" value="AAA"/>
    <property type="match status" value="1"/>
</dbReference>
<evidence type="ECO:0000256" key="3">
    <source>
        <dbReference type="ARBA" id="ARBA00023015"/>
    </source>
</evidence>
<evidence type="ECO:0000256" key="2">
    <source>
        <dbReference type="ARBA" id="ARBA00022840"/>
    </source>
</evidence>
<dbReference type="SUPFAM" id="SSF46689">
    <property type="entry name" value="Homeodomain-like"/>
    <property type="match status" value="1"/>
</dbReference>
<dbReference type="EMBL" id="CP000127">
    <property type="protein sequence ID" value="ABA58819.1"/>
    <property type="molecule type" value="Genomic_DNA"/>
</dbReference>
<evidence type="ECO:0000313" key="9">
    <source>
        <dbReference type="EMBL" id="ABA58819.1"/>
    </source>
</evidence>
<evidence type="ECO:0000256" key="6">
    <source>
        <dbReference type="PROSITE-ProRule" id="PRU00169"/>
    </source>
</evidence>
<sequence length="449" mass="49851">MMHPTVLVVEHEPALREALCATLSVAGFPVKSVPEGKAALVQLEKNKHIGLLLSDIQTQPLDSSTLLRRARTQKPDLPVLFIAAHSTIHTAIDALDEGAVDYLLKPFETKALLDRVRRYVGVLKKGEPVVAVDPCFRRVVALAQRVAKSEATVLLSGESGTGKEVLARYIYRQSPRCKGPFVAINCAAIPENRLEATLFGYEKGAFTGAYQAQPGKFELAQGGTLLLDEISEIDLGLQAKLLRVLQEREVERLGGGKMIPLDIRILATTNRDLQEQVANGRFREDLYYRLNVFPLYLPPLRERSKDILPLARRLAAARAAENGRVLSRFSLAAEKKLLAYPWPGNIRELDNVIQRAMILADEDELTLQSLVFDAGIWATPISGEARELNKNLKDHEKQFILETLGQCNGRRKQAAVRLGVSERTLRYKLARLREAGVVIPDFPSSRLAC</sequence>
<dbReference type="PROSITE" id="PS50110">
    <property type="entry name" value="RESPONSE_REGULATORY"/>
    <property type="match status" value="1"/>
</dbReference>
<feature type="modified residue" description="4-aspartylphosphate" evidence="6">
    <location>
        <position position="55"/>
    </location>
</feature>
<dbReference type="GO" id="GO:0006355">
    <property type="term" value="P:regulation of DNA-templated transcription"/>
    <property type="evidence" value="ECO:0007669"/>
    <property type="project" value="InterPro"/>
</dbReference>
<dbReference type="GO" id="GO:0043565">
    <property type="term" value="F:sequence-specific DNA binding"/>
    <property type="evidence" value="ECO:0007669"/>
    <property type="project" value="InterPro"/>
</dbReference>
<dbReference type="Gene3D" id="1.10.8.60">
    <property type="match status" value="1"/>
</dbReference>